<dbReference type="PANTHER" id="PTHR13399:SF2">
    <property type="entry name" value="TRANSLOCON-ASSOCIATED PROTEIN SUBUNIT GAMMA"/>
    <property type="match status" value="1"/>
</dbReference>
<name>A0A672YP52_9TELE</name>
<evidence type="ECO:0000256" key="7">
    <source>
        <dbReference type="ARBA" id="ARBA00022989"/>
    </source>
</evidence>
<reference evidence="11" key="3">
    <citation type="submission" date="2025-09" db="UniProtKB">
        <authorList>
            <consortium name="Ensembl"/>
        </authorList>
    </citation>
    <scope>IDENTIFICATION</scope>
</reference>
<comment type="function">
    <text evidence="1">TRAP proteins are part of a complex whose function is to bind calcium to the ER membrane and thereby regulate the retention of ER resident proteins.</text>
</comment>
<gene>
    <name evidence="11" type="primary">ssr3</name>
</gene>
<evidence type="ECO:0000256" key="3">
    <source>
        <dbReference type="ARBA" id="ARBA00007990"/>
    </source>
</evidence>
<dbReference type="GO" id="GO:0006614">
    <property type="term" value="P:SRP-dependent cotranslational protein targeting to membrane"/>
    <property type="evidence" value="ECO:0007669"/>
    <property type="project" value="InterPro"/>
</dbReference>
<evidence type="ECO:0000256" key="9">
    <source>
        <dbReference type="ARBA" id="ARBA00030917"/>
    </source>
</evidence>
<dbReference type="InterPro" id="IPR009779">
    <property type="entry name" value="SSR3"/>
</dbReference>
<organism evidence="11 12">
    <name type="scientific">Sphaeramia orbicularis</name>
    <name type="common">orbiculate cardinalfish</name>
    <dbReference type="NCBI Taxonomy" id="375764"/>
    <lineage>
        <taxon>Eukaryota</taxon>
        <taxon>Metazoa</taxon>
        <taxon>Chordata</taxon>
        <taxon>Craniata</taxon>
        <taxon>Vertebrata</taxon>
        <taxon>Euteleostomi</taxon>
        <taxon>Actinopterygii</taxon>
        <taxon>Neopterygii</taxon>
        <taxon>Teleostei</taxon>
        <taxon>Neoteleostei</taxon>
        <taxon>Acanthomorphata</taxon>
        <taxon>Gobiaria</taxon>
        <taxon>Kurtiformes</taxon>
        <taxon>Apogonoidei</taxon>
        <taxon>Apogonidae</taxon>
        <taxon>Apogoninae</taxon>
        <taxon>Sphaeramia</taxon>
    </lineage>
</organism>
<protein>
    <recommendedName>
        <fullName evidence="4">Translocon-associated protein subunit gamma</fullName>
    </recommendedName>
    <alternativeName>
        <fullName evidence="9">Signal sequence receptor subunit gamma</fullName>
    </alternativeName>
</protein>
<accession>A0A672YP52</accession>
<comment type="subcellular location">
    <subcellularLocation>
        <location evidence="2">Endoplasmic reticulum membrane</location>
        <topology evidence="2">Multi-pass membrane protein</topology>
    </subcellularLocation>
</comment>
<proteinExistence type="inferred from homology"/>
<dbReference type="Ensembl" id="ENSSORT00005006620.1">
    <property type="protein sequence ID" value="ENSSORP00005006364.1"/>
    <property type="gene ID" value="ENSSORG00005003753.1"/>
</dbReference>
<reference evidence="11" key="2">
    <citation type="submission" date="2025-08" db="UniProtKB">
        <authorList>
            <consortium name="Ensembl"/>
        </authorList>
    </citation>
    <scope>IDENTIFICATION</scope>
</reference>
<dbReference type="InParanoid" id="A0A672YP52"/>
<keyword evidence="5 10" id="KW-0812">Transmembrane</keyword>
<evidence type="ECO:0000256" key="5">
    <source>
        <dbReference type="ARBA" id="ARBA00022692"/>
    </source>
</evidence>
<feature type="transmembrane region" description="Helical" evidence="10">
    <location>
        <begin position="60"/>
        <end position="77"/>
    </location>
</feature>
<dbReference type="Proteomes" id="UP000472271">
    <property type="component" value="Chromosome 13"/>
</dbReference>
<comment type="similarity">
    <text evidence="3">Belongs to the TRAP-gamma family.</text>
</comment>
<evidence type="ECO:0000256" key="10">
    <source>
        <dbReference type="SAM" id="Phobius"/>
    </source>
</evidence>
<feature type="transmembrane region" description="Helical" evidence="10">
    <location>
        <begin position="30"/>
        <end position="48"/>
    </location>
</feature>
<evidence type="ECO:0000256" key="8">
    <source>
        <dbReference type="ARBA" id="ARBA00023136"/>
    </source>
</evidence>
<evidence type="ECO:0000313" key="12">
    <source>
        <dbReference type="Proteomes" id="UP000472271"/>
    </source>
</evidence>
<keyword evidence="6" id="KW-0256">Endoplasmic reticulum</keyword>
<evidence type="ECO:0000256" key="6">
    <source>
        <dbReference type="ARBA" id="ARBA00022824"/>
    </source>
</evidence>
<dbReference type="PANTHER" id="PTHR13399">
    <property type="entry name" value="TRANSLOCON-ASSOCIATED PROTEIN TRAP , GAMMA SUBUNIT"/>
    <property type="match status" value="1"/>
</dbReference>
<keyword evidence="12" id="KW-1185">Reference proteome</keyword>
<reference evidence="11" key="1">
    <citation type="submission" date="2019-06" db="EMBL/GenBank/DDBJ databases">
        <authorList>
            <consortium name="Wellcome Sanger Institute Data Sharing"/>
        </authorList>
    </citation>
    <scope>NUCLEOTIDE SEQUENCE [LARGE SCALE GENOMIC DNA]</scope>
</reference>
<dbReference type="FunCoup" id="A0A672YP52">
    <property type="interactions" value="1364"/>
</dbReference>
<keyword evidence="8 10" id="KW-0472">Membrane</keyword>
<evidence type="ECO:0000313" key="11">
    <source>
        <dbReference type="Ensembl" id="ENSSORP00005006364.1"/>
    </source>
</evidence>
<keyword evidence="7 10" id="KW-1133">Transmembrane helix</keyword>
<evidence type="ECO:0000256" key="1">
    <source>
        <dbReference type="ARBA" id="ARBA00002838"/>
    </source>
</evidence>
<feature type="transmembrane region" description="Helical" evidence="10">
    <location>
        <begin position="138"/>
        <end position="157"/>
    </location>
</feature>
<evidence type="ECO:0000256" key="4">
    <source>
        <dbReference type="ARBA" id="ARBA00022231"/>
    </source>
</evidence>
<evidence type="ECO:0000256" key="2">
    <source>
        <dbReference type="ARBA" id="ARBA00004477"/>
    </source>
</evidence>
<dbReference type="GO" id="GO:0005789">
    <property type="term" value="C:endoplasmic reticulum membrane"/>
    <property type="evidence" value="ECO:0007669"/>
    <property type="project" value="UniProtKB-SubCell"/>
</dbReference>
<dbReference type="Pfam" id="PF07074">
    <property type="entry name" value="TRAP-gamma"/>
    <property type="match status" value="1"/>
</dbReference>
<dbReference type="AlphaFoldDB" id="A0A672YP52"/>
<sequence>MAPKGGSKQQSEEDLLLQDFSRNLSAKSTALFYGNALIVSAIPIWLFWRIWHMDLVQSAVLYAVMTLVSTYLVAFAYKNVKFVLKHKVAQKREDAVSKEVTRKLSEADNRKMSRKEKDERILWKKNEVADYEATTFSIFYNNTLFLVLVIVASFFLLKNFNPTVYPFKFCKFSAQIPHSTDQARLETLNTVRKCLFLDICILEFYQPSCYRSLDFTHFHSTVFLP</sequence>